<dbReference type="EMBL" id="CAXHTB010000017">
    <property type="protein sequence ID" value="CAL0323890.1"/>
    <property type="molecule type" value="Genomic_DNA"/>
</dbReference>
<sequence length="155" mass="16120">MKHLPLLVQEMEDKIPAPLCEVVAHVATAAVAAPPPSRCFASSVLLSDLALPMSAASLATTAPLLPACTQKGRNKVVLPKEIQYGINEAPLLSACAQNGKNKLVLSKEKQSGMNGVAPLLSACAQNGRNKLLLPKETESGINEVFVGPVCLSALA</sequence>
<dbReference type="Proteomes" id="UP001497480">
    <property type="component" value="Unassembled WGS sequence"/>
</dbReference>
<dbReference type="AlphaFoldDB" id="A0AAV1XPZ9"/>
<evidence type="ECO:0000313" key="2">
    <source>
        <dbReference type="Proteomes" id="UP001497480"/>
    </source>
</evidence>
<proteinExistence type="predicted"/>
<comment type="caution">
    <text evidence="1">The sequence shown here is derived from an EMBL/GenBank/DDBJ whole genome shotgun (WGS) entry which is preliminary data.</text>
</comment>
<gene>
    <name evidence="1" type="ORF">LLUT_LOCUS24950</name>
</gene>
<evidence type="ECO:0000313" key="1">
    <source>
        <dbReference type="EMBL" id="CAL0323890.1"/>
    </source>
</evidence>
<reference evidence="1 2" key="1">
    <citation type="submission" date="2024-03" db="EMBL/GenBank/DDBJ databases">
        <authorList>
            <person name="Martinez-Hernandez J."/>
        </authorList>
    </citation>
    <scope>NUCLEOTIDE SEQUENCE [LARGE SCALE GENOMIC DNA]</scope>
</reference>
<organism evidence="1 2">
    <name type="scientific">Lupinus luteus</name>
    <name type="common">European yellow lupine</name>
    <dbReference type="NCBI Taxonomy" id="3873"/>
    <lineage>
        <taxon>Eukaryota</taxon>
        <taxon>Viridiplantae</taxon>
        <taxon>Streptophyta</taxon>
        <taxon>Embryophyta</taxon>
        <taxon>Tracheophyta</taxon>
        <taxon>Spermatophyta</taxon>
        <taxon>Magnoliopsida</taxon>
        <taxon>eudicotyledons</taxon>
        <taxon>Gunneridae</taxon>
        <taxon>Pentapetalae</taxon>
        <taxon>rosids</taxon>
        <taxon>fabids</taxon>
        <taxon>Fabales</taxon>
        <taxon>Fabaceae</taxon>
        <taxon>Papilionoideae</taxon>
        <taxon>50 kb inversion clade</taxon>
        <taxon>genistoids sensu lato</taxon>
        <taxon>core genistoids</taxon>
        <taxon>Genisteae</taxon>
        <taxon>Lupinus</taxon>
    </lineage>
</organism>
<name>A0AAV1XPZ9_LUPLU</name>
<keyword evidence="2" id="KW-1185">Reference proteome</keyword>
<protein>
    <submittedName>
        <fullName evidence="1">Uncharacterized protein</fullName>
    </submittedName>
</protein>
<accession>A0AAV1XPZ9</accession>